<evidence type="ECO:0000313" key="2">
    <source>
        <dbReference type="Proteomes" id="UP000799777"/>
    </source>
</evidence>
<dbReference type="EMBL" id="ML978170">
    <property type="protein sequence ID" value="KAF2032783.1"/>
    <property type="molecule type" value="Genomic_DNA"/>
</dbReference>
<organism evidence="1 2">
    <name type="scientific">Setomelanomma holmii</name>
    <dbReference type="NCBI Taxonomy" id="210430"/>
    <lineage>
        <taxon>Eukaryota</taxon>
        <taxon>Fungi</taxon>
        <taxon>Dikarya</taxon>
        <taxon>Ascomycota</taxon>
        <taxon>Pezizomycotina</taxon>
        <taxon>Dothideomycetes</taxon>
        <taxon>Pleosporomycetidae</taxon>
        <taxon>Pleosporales</taxon>
        <taxon>Pleosporineae</taxon>
        <taxon>Phaeosphaeriaceae</taxon>
        <taxon>Setomelanomma</taxon>
    </lineage>
</organism>
<name>A0A9P4HDT5_9PLEO</name>
<proteinExistence type="predicted"/>
<dbReference type="AlphaFoldDB" id="A0A9P4HDT5"/>
<reference evidence="1" key="1">
    <citation type="journal article" date="2020" name="Stud. Mycol.">
        <title>101 Dothideomycetes genomes: a test case for predicting lifestyles and emergence of pathogens.</title>
        <authorList>
            <person name="Haridas S."/>
            <person name="Albert R."/>
            <person name="Binder M."/>
            <person name="Bloem J."/>
            <person name="Labutti K."/>
            <person name="Salamov A."/>
            <person name="Andreopoulos B."/>
            <person name="Baker S."/>
            <person name="Barry K."/>
            <person name="Bills G."/>
            <person name="Bluhm B."/>
            <person name="Cannon C."/>
            <person name="Castanera R."/>
            <person name="Culley D."/>
            <person name="Daum C."/>
            <person name="Ezra D."/>
            <person name="Gonzalez J."/>
            <person name="Henrissat B."/>
            <person name="Kuo A."/>
            <person name="Liang C."/>
            <person name="Lipzen A."/>
            <person name="Lutzoni F."/>
            <person name="Magnuson J."/>
            <person name="Mondo S."/>
            <person name="Nolan M."/>
            <person name="Ohm R."/>
            <person name="Pangilinan J."/>
            <person name="Park H.-J."/>
            <person name="Ramirez L."/>
            <person name="Alfaro M."/>
            <person name="Sun H."/>
            <person name="Tritt A."/>
            <person name="Yoshinaga Y."/>
            <person name="Zwiers L.-H."/>
            <person name="Turgeon B."/>
            <person name="Goodwin S."/>
            <person name="Spatafora J."/>
            <person name="Crous P."/>
            <person name="Grigoriev I."/>
        </authorList>
    </citation>
    <scope>NUCLEOTIDE SEQUENCE</scope>
    <source>
        <strain evidence="1">CBS 110217</strain>
    </source>
</reference>
<dbReference type="Pfam" id="PF15610">
    <property type="entry name" value="PRTase_3"/>
    <property type="match status" value="1"/>
</dbReference>
<gene>
    <name evidence="1" type="ORF">EK21DRAFT_109528</name>
</gene>
<sequence>MVHDVFTLHKSAGEADVNFPFAIRDYQSYIFGDDRLAHRFGTDLAKAFIDRGPALGTPTSSTNTRATRSFKDTVAVAVLSEYVPTASHGLRNHFVAYLNRHLISNNVPPARKLDLYADKSMATVRYDPQTIRTVAHHVDRARLGGRTLVVLADLQLSQAQDEAIEESLRQLGIDNPIIFAYLAAFDDQRTPALSSTLSTIVNPSPKDVDRLVQSASFIMNNVFVHFLLGRDHTEFCRFLRVQDDSFARLLLDYAIGGDCYRDELYEQNFKFTVWEVGTRESI</sequence>
<dbReference type="OrthoDB" id="9986683at2759"/>
<keyword evidence="2" id="KW-1185">Reference proteome</keyword>
<protein>
    <submittedName>
        <fullName evidence="1">Uncharacterized protein</fullName>
    </submittedName>
</protein>
<accession>A0A9P4HDT5</accession>
<comment type="caution">
    <text evidence="1">The sequence shown here is derived from an EMBL/GenBank/DDBJ whole genome shotgun (WGS) entry which is preliminary data.</text>
</comment>
<dbReference type="Proteomes" id="UP000799777">
    <property type="component" value="Unassembled WGS sequence"/>
</dbReference>
<evidence type="ECO:0000313" key="1">
    <source>
        <dbReference type="EMBL" id="KAF2032783.1"/>
    </source>
</evidence>
<dbReference type="InterPro" id="IPR028944">
    <property type="entry name" value="PRTase_ComF-like"/>
</dbReference>